<evidence type="ECO:0000256" key="3">
    <source>
        <dbReference type="ARBA" id="ARBA00022448"/>
    </source>
</evidence>
<dbReference type="EMBL" id="JRQD01000001">
    <property type="protein sequence ID" value="KGM07800.1"/>
    <property type="molecule type" value="Genomic_DNA"/>
</dbReference>
<dbReference type="PANTHER" id="PTHR48086:SF3">
    <property type="entry name" value="SODIUM_PROLINE SYMPORTER"/>
    <property type="match status" value="1"/>
</dbReference>
<dbReference type="Pfam" id="PF00474">
    <property type="entry name" value="SSF"/>
    <property type="match status" value="1"/>
</dbReference>
<organism evidence="15 16">
    <name type="scientific">Methylophaga thiooxydans</name>
    <dbReference type="NCBI Taxonomy" id="392484"/>
    <lineage>
        <taxon>Bacteria</taxon>
        <taxon>Pseudomonadati</taxon>
        <taxon>Pseudomonadota</taxon>
        <taxon>Gammaproteobacteria</taxon>
        <taxon>Thiotrichales</taxon>
        <taxon>Piscirickettsiaceae</taxon>
        <taxon>Methylophaga</taxon>
    </lineage>
</organism>
<comment type="catalytic activity">
    <reaction evidence="12">
        <text>L-proline(in) + Na(+)(in) = L-proline(out) + Na(+)(out)</text>
        <dbReference type="Rhea" id="RHEA:28967"/>
        <dbReference type="ChEBI" id="CHEBI:29101"/>
        <dbReference type="ChEBI" id="CHEBI:60039"/>
    </reaction>
</comment>
<keyword evidence="9" id="KW-0406">Ion transport</keyword>
<gene>
    <name evidence="15" type="ORF">LP43_0216</name>
</gene>
<evidence type="ECO:0000256" key="1">
    <source>
        <dbReference type="ARBA" id="ARBA00004651"/>
    </source>
</evidence>
<keyword evidence="3" id="KW-0813">Transport</keyword>
<dbReference type="GO" id="GO:0006814">
    <property type="term" value="P:sodium ion transport"/>
    <property type="evidence" value="ECO:0007669"/>
    <property type="project" value="UniProtKB-KW"/>
</dbReference>
<evidence type="ECO:0000256" key="12">
    <source>
        <dbReference type="ARBA" id="ARBA00033708"/>
    </source>
</evidence>
<evidence type="ECO:0000256" key="6">
    <source>
        <dbReference type="ARBA" id="ARBA00022847"/>
    </source>
</evidence>
<keyword evidence="8" id="KW-0915">Sodium</keyword>
<proteinExistence type="inferred from homology"/>
<evidence type="ECO:0000256" key="2">
    <source>
        <dbReference type="ARBA" id="ARBA00006434"/>
    </source>
</evidence>
<feature type="transmembrane region" description="Helical" evidence="14">
    <location>
        <begin position="269"/>
        <end position="293"/>
    </location>
</feature>
<evidence type="ECO:0000256" key="4">
    <source>
        <dbReference type="ARBA" id="ARBA00022475"/>
    </source>
</evidence>
<comment type="caution">
    <text evidence="15">The sequence shown here is derived from an EMBL/GenBank/DDBJ whole genome shotgun (WGS) entry which is preliminary data.</text>
</comment>
<keyword evidence="5 14" id="KW-0812">Transmembrane</keyword>
<feature type="transmembrane region" description="Helical" evidence="14">
    <location>
        <begin position="150"/>
        <end position="169"/>
    </location>
</feature>
<comment type="similarity">
    <text evidence="2 13">Belongs to the sodium:solute symporter (SSF) (TC 2.A.21) family.</text>
</comment>
<dbReference type="RefSeq" id="WP_036311086.1">
    <property type="nucleotide sequence ID" value="NZ_JRQD01000001.1"/>
</dbReference>
<accession>A0A0A0BIX6</accession>
<dbReference type="InterPro" id="IPR050277">
    <property type="entry name" value="Sodium:Solute_Symporter"/>
</dbReference>
<dbReference type="AlphaFoldDB" id="A0A0A0BIX6"/>
<keyword evidence="7 14" id="KW-1133">Transmembrane helix</keyword>
<evidence type="ECO:0000313" key="16">
    <source>
        <dbReference type="Proteomes" id="UP000029999"/>
    </source>
</evidence>
<evidence type="ECO:0000256" key="13">
    <source>
        <dbReference type="RuleBase" id="RU362091"/>
    </source>
</evidence>
<feature type="transmembrane region" description="Helical" evidence="14">
    <location>
        <begin position="386"/>
        <end position="408"/>
    </location>
</feature>
<dbReference type="InterPro" id="IPR001734">
    <property type="entry name" value="Na/solute_symporter"/>
</dbReference>
<evidence type="ECO:0000313" key="15">
    <source>
        <dbReference type="EMBL" id="KGM07800.1"/>
    </source>
</evidence>
<keyword evidence="6" id="KW-0769">Symport</keyword>
<evidence type="ECO:0000256" key="11">
    <source>
        <dbReference type="ARBA" id="ARBA00023201"/>
    </source>
</evidence>
<dbReference type="GO" id="GO:0005886">
    <property type="term" value="C:plasma membrane"/>
    <property type="evidence" value="ECO:0007669"/>
    <property type="project" value="UniProtKB-SubCell"/>
</dbReference>
<evidence type="ECO:0000256" key="14">
    <source>
        <dbReference type="SAM" id="Phobius"/>
    </source>
</evidence>
<keyword evidence="4" id="KW-1003">Cell membrane</keyword>
<dbReference type="PANTHER" id="PTHR48086">
    <property type="entry name" value="SODIUM/PROLINE SYMPORTER-RELATED"/>
    <property type="match status" value="1"/>
</dbReference>
<dbReference type="CDD" id="cd10322">
    <property type="entry name" value="SLC5sbd"/>
    <property type="match status" value="1"/>
</dbReference>
<feature type="transmembrane region" description="Helical" evidence="14">
    <location>
        <begin position="359"/>
        <end position="380"/>
    </location>
</feature>
<keyword evidence="10 14" id="KW-0472">Membrane</keyword>
<keyword evidence="11" id="KW-0739">Sodium transport</keyword>
<feature type="transmembrane region" description="Helical" evidence="14">
    <location>
        <begin position="446"/>
        <end position="464"/>
    </location>
</feature>
<evidence type="ECO:0000256" key="5">
    <source>
        <dbReference type="ARBA" id="ARBA00022692"/>
    </source>
</evidence>
<dbReference type="InterPro" id="IPR038377">
    <property type="entry name" value="Na/Glc_symporter_sf"/>
</dbReference>
<protein>
    <submittedName>
        <fullName evidence="15">Proline/sodium symporter PutP</fullName>
    </submittedName>
</protein>
<feature type="transmembrane region" description="Helical" evidence="14">
    <location>
        <begin position="313"/>
        <end position="338"/>
    </location>
</feature>
<evidence type="ECO:0000256" key="8">
    <source>
        <dbReference type="ARBA" id="ARBA00023053"/>
    </source>
</evidence>
<feature type="transmembrane region" description="Helical" evidence="14">
    <location>
        <begin position="415"/>
        <end position="434"/>
    </location>
</feature>
<feature type="transmembrane region" description="Helical" evidence="14">
    <location>
        <begin position="115"/>
        <end position="138"/>
    </location>
</feature>
<evidence type="ECO:0000256" key="10">
    <source>
        <dbReference type="ARBA" id="ARBA00023136"/>
    </source>
</evidence>
<name>A0A0A0BIX6_9GAMM</name>
<dbReference type="Gene3D" id="1.20.1730.10">
    <property type="entry name" value="Sodium/glucose cotransporter"/>
    <property type="match status" value="1"/>
</dbReference>
<evidence type="ECO:0000256" key="9">
    <source>
        <dbReference type="ARBA" id="ARBA00023065"/>
    </source>
</evidence>
<evidence type="ECO:0000256" key="7">
    <source>
        <dbReference type="ARBA" id="ARBA00022989"/>
    </source>
</evidence>
<feature type="transmembrane region" description="Helical" evidence="14">
    <location>
        <begin position="181"/>
        <end position="200"/>
    </location>
</feature>
<reference evidence="15 16" key="1">
    <citation type="submission" date="2014-09" db="EMBL/GenBank/DDBJ databases">
        <authorList>
            <person name="Grob C."/>
            <person name="Taubert M."/>
            <person name="Howat A.M."/>
            <person name="Burns O.J."/>
            <person name="Dixon J.L."/>
            <person name="Chen Y."/>
            <person name="Murrell J.C."/>
        </authorList>
    </citation>
    <scope>NUCLEOTIDE SEQUENCE [LARGE SCALE GENOMIC DNA]</scope>
    <source>
        <strain evidence="15">L4</strain>
    </source>
</reference>
<dbReference type="PROSITE" id="PS50283">
    <property type="entry name" value="NA_SOLUT_SYMP_3"/>
    <property type="match status" value="1"/>
</dbReference>
<sequence length="484" mass="52782">MIPVLALLAFLGLILFINRRQLGVSTMADYATANHSIGVLGITFGFLATWYVGAGYTVFSGFAVSFGMIGMYVVPYGIITLLVMYLVAEKTFIWGKKYQLRTQSELLGLRYRSDFIRVLTGFAGVALSVPWLLMEWYTIGYVFNYATDGFISPLLGMIIGIFVVVFYVAMGGMRSVVTANIVQGLYMMIVGSAVLIYVLYSELGGLTAAMDRLFHESPEAMIFPGPGWDVSPNYWTAIIITSGLGGFMWPWVYNKLFAADSLRTIKQSVLFAPVLGILSFALLIILSMALHPLPFAQENPEEALFWAHSQAGVWPLALFAVLVMAASLGTVSGILNAMSTAISGDIAQVINRKISEKTALLIARWSVVAMSAGALVGAYLKEGQLVFLALMTYQGMIVLAPVVLLGLYWQRANKFGAVIGFLTGMAVSFGLTLSEPQFLVTYGWTPGVYGFLTTLMIMIVAGYLRPVESHVEKLWGDIACARGQ</sequence>
<dbReference type="GO" id="GO:0015293">
    <property type="term" value="F:symporter activity"/>
    <property type="evidence" value="ECO:0007669"/>
    <property type="project" value="UniProtKB-KW"/>
</dbReference>
<dbReference type="STRING" id="392484.LP43_0216"/>
<feature type="transmembrane region" description="Helical" evidence="14">
    <location>
        <begin position="234"/>
        <end position="257"/>
    </location>
</feature>
<dbReference type="Proteomes" id="UP000029999">
    <property type="component" value="Unassembled WGS sequence"/>
</dbReference>
<feature type="transmembrane region" description="Helical" evidence="14">
    <location>
        <begin position="57"/>
        <end position="87"/>
    </location>
</feature>
<comment type="subcellular location">
    <subcellularLocation>
        <location evidence="1">Cell membrane</location>
        <topology evidence="1">Multi-pass membrane protein</topology>
    </subcellularLocation>
</comment>